<evidence type="ECO:0000313" key="2">
    <source>
        <dbReference type="Proteomes" id="UP000838686"/>
    </source>
</evidence>
<dbReference type="Proteomes" id="UP000838686">
    <property type="component" value="Unassembled WGS sequence"/>
</dbReference>
<evidence type="ECO:0000313" key="1">
    <source>
        <dbReference type="EMBL" id="CAH1201605.1"/>
    </source>
</evidence>
<dbReference type="RefSeq" id="WP_236340010.1">
    <property type="nucleotide sequence ID" value="NZ_CAKMMF010000007.1"/>
</dbReference>
<proteinExistence type="predicted"/>
<dbReference type="EMBL" id="CAKMMF010000007">
    <property type="protein sequence ID" value="CAH1201605.1"/>
    <property type="molecule type" value="Genomic_DNA"/>
</dbReference>
<reference evidence="1" key="1">
    <citation type="submission" date="2022-01" db="EMBL/GenBank/DDBJ databases">
        <authorList>
            <person name="Criscuolo A."/>
        </authorList>
    </citation>
    <scope>NUCLEOTIDE SEQUENCE</scope>
    <source>
        <strain evidence="1">CIP111893</strain>
    </source>
</reference>
<accession>A0ABN8GBF9</accession>
<name>A0ABN8GBF9_9BACL</name>
<comment type="caution">
    <text evidence="1">The sequence shown here is derived from an EMBL/GenBank/DDBJ whole genome shotgun (WGS) entry which is preliminary data.</text>
</comment>
<evidence type="ECO:0008006" key="3">
    <source>
        <dbReference type="Google" id="ProtNLM"/>
    </source>
</evidence>
<keyword evidence="2" id="KW-1185">Reference proteome</keyword>
<gene>
    <name evidence="1" type="ORF">PAECIP111893_01670</name>
</gene>
<protein>
    <recommendedName>
        <fullName evidence="3">GNAT family N-acetyltransferase</fullName>
    </recommendedName>
</protein>
<organism evidence="1 2">
    <name type="scientific">Paenibacillus plantiphilus</name>
    <dbReference type="NCBI Taxonomy" id="2905650"/>
    <lineage>
        <taxon>Bacteria</taxon>
        <taxon>Bacillati</taxon>
        <taxon>Bacillota</taxon>
        <taxon>Bacilli</taxon>
        <taxon>Bacillales</taxon>
        <taxon>Paenibacillaceae</taxon>
        <taxon>Paenibacillus</taxon>
    </lineage>
</organism>
<sequence>MSSQYRVREFCEDDDFESFNQLVWDEHIRRGKRNGVKIKDDFSIDYSQKIISKEQYFSNDDSSYPINKGYVLESGGETVAILTTTLELEGRNGTIHKLGIKEGSEVSLEPLINACNTYIQHNGGDTVYCYSEILPGQIHNADIDFWVNYGFKPEPYYAQWVVMNDFFKWQPPVDLEVDRVLPANDFDIDNILEILEEDGERYIAENIRYEFSEVTPEHVFIKLCNIDGEIDGVAYYKVNRDRGTNTLGIHIRPKANDQSHYYEIQRFVRCTLMSMKQLNLSYVGTRMSSRNLLSIIALCAEGFSLAPIGTVVLHRSV</sequence>